<dbReference type="CDD" id="cd05233">
    <property type="entry name" value="SDR_c"/>
    <property type="match status" value="1"/>
</dbReference>
<dbReference type="PANTHER" id="PTHR43639">
    <property type="entry name" value="OXIDOREDUCTASE, SHORT-CHAIN DEHYDROGENASE/REDUCTASE FAMILY (AFU_ORTHOLOGUE AFUA_5G02870)"/>
    <property type="match status" value="1"/>
</dbReference>
<dbReference type="PANTHER" id="PTHR43639:SF1">
    <property type="entry name" value="SHORT-CHAIN DEHYDROGENASE_REDUCTASE FAMILY PROTEIN"/>
    <property type="match status" value="1"/>
</dbReference>
<sequence>MGSLISTAYDRSLSLTLKGGNRPNMEKLNPILISKYFVNLQSGKNLYITGFLVSFLLGVRLLRNVFSKQMNLKGKLAIVTGASSGIGLSIATELASKGATVCLVARSKDKLSVIVEDLKSKGFEAFYICADLSKPADVTQCHQAVMQTIGNRPVDILVNCAGAGHWKFIEETSMEECNEMMALPYFAAFYMTRLFIPRMLSLNSGYIINVNSPASSNPWPGCIGYACSRYAMRGFTDALRMDLRGTNVQVMEVIAGETNSNYFEANGIDESHFPYLAQWLPKISPSDVAKSTVSGIINNKSRVVTPSSLGFVIRMGQLFPNFTTLFVARSPRGDQRIQNILKSAENSKTKQE</sequence>
<dbReference type="PRINTS" id="PR00080">
    <property type="entry name" value="SDRFAMILY"/>
</dbReference>
<dbReference type="InterPro" id="IPR002347">
    <property type="entry name" value="SDR_fam"/>
</dbReference>
<comment type="similarity">
    <text evidence="1 3">Belongs to the short-chain dehydrogenases/reductases (SDR) family.</text>
</comment>
<dbReference type="PRINTS" id="PR00081">
    <property type="entry name" value="GDHRDH"/>
</dbReference>
<keyword evidence="2" id="KW-0560">Oxidoreductase</keyword>
<protein>
    <submittedName>
        <fullName evidence="4">Uncharacterized protein</fullName>
    </submittedName>
</protein>
<dbReference type="RefSeq" id="XP_020427088.1">
    <property type="nucleotide sequence ID" value="XM_020582734.1"/>
</dbReference>
<proteinExistence type="inferred from homology"/>
<dbReference type="SUPFAM" id="SSF51735">
    <property type="entry name" value="NAD(P)-binding Rossmann-fold domains"/>
    <property type="match status" value="1"/>
</dbReference>
<keyword evidence="5" id="KW-1185">Reference proteome</keyword>
<reference evidence="4 5" key="1">
    <citation type="journal article" date="2011" name="Genome Res.">
        <title>Phylogeny-wide analysis of social amoeba genomes highlights ancient origins for complex intercellular communication.</title>
        <authorList>
            <person name="Heidel A.J."/>
            <person name="Lawal H.M."/>
            <person name="Felder M."/>
            <person name="Schilde C."/>
            <person name="Helps N.R."/>
            <person name="Tunggal B."/>
            <person name="Rivero F."/>
            <person name="John U."/>
            <person name="Schleicher M."/>
            <person name="Eichinger L."/>
            <person name="Platzer M."/>
            <person name="Noegel A.A."/>
            <person name="Schaap P."/>
            <person name="Gloeckner G."/>
        </authorList>
    </citation>
    <scope>NUCLEOTIDE SEQUENCE [LARGE SCALE GENOMIC DNA]</scope>
    <source>
        <strain evidence="5">ATCC 26659 / Pp 5 / PN500</strain>
    </source>
</reference>
<comment type="caution">
    <text evidence="4">The sequence shown here is derived from an EMBL/GenBank/DDBJ whole genome shotgun (WGS) entry which is preliminary data.</text>
</comment>
<dbReference type="GeneID" id="31367456"/>
<dbReference type="Proteomes" id="UP000001396">
    <property type="component" value="Unassembled WGS sequence"/>
</dbReference>
<dbReference type="OMA" id="MEECNEM"/>
<organism evidence="4 5">
    <name type="scientific">Heterostelium pallidum (strain ATCC 26659 / Pp 5 / PN500)</name>
    <name type="common">Cellular slime mold</name>
    <name type="synonym">Polysphondylium pallidum</name>
    <dbReference type="NCBI Taxonomy" id="670386"/>
    <lineage>
        <taxon>Eukaryota</taxon>
        <taxon>Amoebozoa</taxon>
        <taxon>Evosea</taxon>
        <taxon>Eumycetozoa</taxon>
        <taxon>Dictyostelia</taxon>
        <taxon>Acytosteliales</taxon>
        <taxon>Acytosteliaceae</taxon>
        <taxon>Heterostelium</taxon>
    </lineage>
</organism>
<dbReference type="Pfam" id="PF00106">
    <property type="entry name" value="adh_short"/>
    <property type="match status" value="1"/>
</dbReference>
<evidence type="ECO:0000313" key="5">
    <source>
        <dbReference type="Proteomes" id="UP000001396"/>
    </source>
</evidence>
<dbReference type="STRING" id="670386.D3BV16"/>
<dbReference type="Gene3D" id="3.40.50.720">
    <property type="entry name" value="NAD(P)-binding Rossmann-like Domain"/>
    <property type="match status" value="1"/>
</dbReference>
<dbReference type="AlphaFoldDB" id="D3BV16"/>
<accession>D3BV16</accession>
<evidence type="ECO:0000256" key="1">
    <source>
        <dbReference type="ARBA" id="ARBA00006484"/>
    </source>
</evidence>
<dbReference type="FunCoup" id="D3BV16">
    <property type="interactions" value="1"/>
</dbReference>
<evidence type="ECO:0000256" key="3">
    <source>
        <dbReference type="RuleBase" id="RU000363"/>
    </source>
</evidence>
<dbReference type="EMBL" id="ADBJ01000060">
    <property type="protein sequence ID" value="EFA74954.1"/>
    <property type="molecule type" value="Genomic_DNA"/>
</dbReference>
<evidence type="ECO:0000313" key="4">
    <source>
        <dbReference type="EMBL" id="EFA74954.1"/>
    </source>
</evidence>
<dbReference type="InParanoid" id="D3BV16"/>
<dbReference type="GO" id="GO:0016491">
    <property type="term" value="F:oxidoreductase activity"/>
    <property type="evidence" value="ECO:0007669"/>
    <property type="project" value="UniProtKB-KW"/>
</dbReference>
<name>D3BV16_HETP5</name>
<gene>
    <name evidence="4" type="ORF">PPL_11988</name>
</gene>
<dbReference type="InterPro" id="IPR036291">
    <property type="entry name" value="NAD(P)-bd_dom_sf"/>
</dbReference>
<evidence type="ECO:0000256" key="2">
    <source>
        <dbReference type="ARBA" id="ARBA00023002"/>
    </source>
</evidence>